<evidence type="ECO:0000256" key="1">
    <source>
        <dbReference type="SAM" id="MobiDB-lite"/>
    </source>
</evidence>
<feature type="compositionally biased region" description="Polar residues" evidence="1">
    <location>
        <begin position="302"/>
        <end position="319"/>
    </location>
</feature>
<protein>
    <submittedName>
        <fullName evidence="2">Uncharacterized protein</fullName>
    </submittedName>
</protein>
<proteinExistence type="predicted"/>
<feature type="region of interest" description="Disordered" evidence="1">
    <location>
        <begin position="296"/>
        <end position="363"/>
    </location>
</feature>
<gene>
    <name evidence="2" type="ORF">PR048_004830</name>
</gene>
<dbReference type="Proteomes" id="UP001159363">
    <property type="component" value="Chromosome 2"/>
</dbReference>
<dbReference type="EMBL" id="JARBHB010000002">
    <property type="protein sequence ID" value="KAJ8892250.1"/>
    <property type="molecule type" value="Genomic_DNA"/>
</dbReference>
<organism evidence="2 3">
    <name type="scientific">Dryococelus australis</name>
    <dbReference type="NCBI Taxonomy" id="614101"/>
    <lineage>
        <taxon>Eukaryota</taxon>
        <taxon>Metazoa</taxon>
        <taxon>Ecdysozoa</taxon>
        <taxon>Arthropoda</taxon>
        <taxon>Hexapoda</taxon>
        <taxon>Insecta</taxon>
        <taxon>Pterygota</taxon>
        <taxon>Neoptera</taxon>
        <taxon>Polyneoptera</taxon>
        <taxon>Phasmatodea</taxon>
        <taxon>Verophasmatodea</taxon>
        <taxon>Anareolatae</taxon>
        <taxon>Phasmatidae</taxon>
        <taxon>Eurycanthinae</taxon>
        <taxon>Dryococelus</taxon>
    </lineage>
</organism>
<evidence type="ECO:0000313" key="3">
    <source>
        <dbReference type="Proteomes" id="UP001159363"/>
    </source>
</evidence>
<comment type="caution">
    <text evidence="2">The sequence shown here is derived from an EMBL/GenBank/DDBJ whole genome shotgun (WGS) entry which is preliminary data.</text>
</comment>
<keyword evidence="3" id="KW-1185">Reference proteome</keyword>
<reference evidence="2 3" key="1">
    <citation type="submission" date="2023-02" db="EMBL/GenBank/DDBJ databases">
        <title>LHISI_Scaffold_Assembly.</title>
        <authorList>
            <person name="Stuart O.P."/>
            <person name="Cleave R."/>
            <person name="Magrath M.J.L."/>
            <person name="Mikheyev A.S."/>
        </authorList>
    </citation>
    <scope>NUCLEOTIDE SEQUENCE [LARGE SCALE GENOMIC DNA]</scope>
    <source>
        <strain evidence="2">Daus_M_001</strain>
        <tissue evidence="2">Leg muscle</tissue>
    </source>
</reference>
<accession>A0ABQ9I6K0</accession>
<name>A0ABQ9I6K0_9NEOP</name>
<feature type="region of interest" description="Disordered" evidence="1">
    <location>
        <begin position="176"/>
        <end position="200"/>
    </location>
</feature>
<sequence>MTTSLSVLIAKTSLEETGKNQHGHRKKPVDRIEFKMMHALHINATGNRVCVVYARVSRDEKASSEGAVWGRLGRTDLYIVDSEVLRDGTNCSGRQERGMACMKEPSQQSIGVIPENRGKPKSGCPDREIEPGPYRTRAHQNHYTTVAPMQWTSDAVPGPWYCDVCTEHFPLEKRANGKETEAADRASGWRSPSGASGGQAGAEATATAAVRWNGFRATYLATAAWPCQLHSPPPPPSPVNVTFTPSPYPYTVSVWPSNKHRHASVGCYHGCHLSYMPWEVQESQYVPFRRGRVNLTPPLSPPTANTSELSHLSGHSAQDNAEMRGRGKRDVPVKTRRPAASSGTIPTCENPGATPLEIKPGSP</sequence>
<feature type="compositionally biased region" description="Basic and acidic residues" evidence="1">
    <location>
        <begin position="321"/>
        <end position="333"/>
    </location>
</feature>
<evidence type="ECO:0000313" key="2">
    <source>
        <dbReference type="EMBL" id="KAJ8892250.1"/>
    </source>
</evidence>